<evidence type="ECO:0000313" key="2">
    <source>
        <dbReference type="EMBL" id="HIZ01817.1"/>
    </source>
</evidence>
<feature type="region of interest" description="Disordered" evidence="1">
    <location>
        <begin position="45"/>
        <end position="101"/>
    </location>
</feature>
<sequence length="184" mass="20291">MQDILNDIELDVAELKCLLQAFPAETDPKLAAVAERSIERLKQRLDELKQSLHQTATPADRPQPVAAPPTEEAEAAPLPQEDEHTRPAKEPAHDTLPAASSPILAERIRPAGGLRHALSLNDSFHFARELFGGDTSALNALLARMDDAHSLEEASLLFVQAIHVPEDNPAIPEFEELLKKYFEQ</sequence>
<name>A0A9D2A6G5_9BACE</name>
<evidence type="ECO:0000313" key="3">
    <source>
        <dbReference type="Proteomes" id="UP000824023"/>
    </source>
</evidence>
<dbReference type="EMBL" id="DXCK01000087">
    <property type="protein sequence ID" value="HIZ01817.1"/>
    <property type="molecule type" value="Genomic_DNA"/>
</dbReference>
<reference evidence="2" key="2">
    <citation type="submission" date="2021-04" db="EMBL/GenBank/DDBJ databases">
        <authorList>
            <person name="Gilroy R."/>
        </authorList>
    </citation>
    <scope>NUCLEOTIDE SEQUENCE</scope>
    <source>
        <strain evidence="2">ChiHjej12B11-24981</strain>
    </source>
</reference>
<reference evidence="2" key="1">
    <citation type="journal article" date="2021" name="PeerJ">
        <title>Extensive microbial diversity within the chicken gut microbiome revealed by metagenomics and culture.</title>
        <authorList>
            <person name="Gilroy R."/>
            <person name="Ravi A."/>
            <person name="Getino M."/>
            <person name="Pursley I."/>
            <person name="Horton D.L."/>
            <person name="Alikhan N.F."/>
            <person name="Baker D."/>
            <person name="Gharbi K."/>
            <person name="Hall N."/>
            <person name="Watson M."/>
            <person name="Adriaenssens E.M."/>
            <person name="Foster-Nyarko E."/>
            <person name="Jarju S."/>
            <person name="Secka A."/>
            <person name="Antonio M."/>
            <person name="Oren A."/>
            <person name="Chaudhuri R.R."/>
            <person name="La Ragione R."/>
            <person name="Hildebrand F."/>
            <person name="Pallen M.J."/>
        </authorList>
    </citation>
    <scope>NUCLEOTIDE SEQUENCE</scope>
    <source>
        <strain evidence="2">ChiHjej12B11-24981</strain>
    </source>
</reference>
<gene>
    <name evidence="2" type="ORF">H9819_06130</name>
</gene>
<comment type="caution">
    <text evidence="2">The sequence shown here is derived from an EMBL/GenBank/DDBJ whole genome shotgun (WGS) entry which is preliminary data.</text>
</comment>
<feature type="compositionally biased region" description="Basic and acidic residues" evidence="1">
    <location>
        <begin position="81"/>
        <end position="93"/>
    </location>
</feature>
<organism evidence="2 3">
    <name type="scientific">Candidatus Bacteroides merdipullorum</name>
    <dbReference type="NCBI Taxonomy" id="2838474"/>
    <lineage>
        <taxon>Bacteria</taxon>
        <taxon>Pseudomonadati</taxon>
        <taxon>Bacteroidota</taxon>
        <taxon>Bacteroidia</taxon>
        <taxon>Bacteroidales</taxon>
        <taxon>Bacteroidaceae</taxon>
        <taxon>Bacteroides</taxon>
    </lineage>
</organism>
<dbReference type="AlphaFoldDB" id="A0A9D2A6G5"/>
<protein>
    <submittedName>
        <fullName evidence="2">Uncharacterized protein</fullName>
    </submittedName>
</protein>
<dbReference type="Proteomes" id="UP000824023">
    <property type="component" value="Unassembled WGS sequence"/>
</dbReference>
<evidence type="ECO:0000256" key="1">
    <source>
        <dbReference type="SAM" id="MobiDB-lite"/>
    </source>
</evidence>
<proteinExistence type="predicted"/>
<accession>A0A9D2A6G5</accession>